<reference evidence="10 11" key="1">
    <citation type="submission" date="2019-08" db="EMBL/GenBank/DDBJ databases">
        <title>In-depth cultivation of the pig gut microbiome towards novel bacterial diversity and tailored functional studies.</title>
        <authorList>
            <person name="Wylensek D."/>
            <person name="Hitch T.C.A."/>
            <person name="Clavel T."/>
        </authorList>
    </citation>
    <scope>NUCLEOTIDE SEQUENCE [LARGE SCALE GENOMIC DNA]</scope>
    <source>
        <strain evidence="10 11">BSM-380-WT-5A</strain>
    </source>
</reference>
<dbReference type="PANTHER" id="PTHR11705">
    <property type="entry name" value="PROTEASE FAMILY M14 CARBOXYPEPTIDASE A,B"/>
    <property type="match status" value="1"/>
</dbReference>
<keyword evidence="8" id="KW-0472">Membrane</keyword>
<dbReference type="Pfam" id="PF00246">
    <property type="entry name" value="Peptidase_M14"/>
    <property type="match status" value="1"/>
</dbReference>
<dbReference type="PRINTS" id="PR00765">
    <property type="entry name" value="CRBOXYPTASEA"/>
</dbReference>
<keyword evidence="5" id="KW-0862">Zinc</keyword>
<evidence type="ECO:0000256" key="6">
    <source>
        <dbReference type="ARBA" id="ARBA00023049"/>
    </source>
</evidence>
<feature type="transmembrane region" description="Helical" evidence="8">
    <location>
        <begin position="49"/>
        <end position="67"/>
    </location>
</feature>
<comment type="cofactor">
    <cofactor evidence="1">
        <name>Zn(2+)</name>
        <dbReference type="ChEBI" id="CHEBI:29105"/>
    </cofactor>
</comment>
<dbReference type="SUPFAM" id="SSF53187">
    <property type="entry name" value="Zn-dependent exopeptidases"/>
    <property type="match status" value="1"/>
</dbReference>
<accession>A0A7X2TK53</accession>
<keyword evidence="4" id="KW-0378">Hydrolase</keyword>
<keyword evidence="3" id="KW-0645">Protease</keyword>
<dbReference type="Pfam" id="PF13240">
    <property type="entry name" value="Zn_Ribbon_1"/>
    <property type="match status" value="1"/>
</dbReference>
<evidence type="ECO:0000259" key="9">
    <source>
        <dbReference type="PROSITE" id="PS52035"/>
    </source>
</evidence>
<dbReference type="AlphaFoldDB" id="A0A7X2TK53"/>
<dbReference type="SMART" id="SM00631">
    <property type="entry name" value="Zn_pept"/>
    <property type="match status" value="1"/>
</dbReference>
<comment type="similarity">
    <text evidence="2 7">Belongs to the peptidase M14 family.</text>
</comment>
<protein>
    <submittedName>
        <fullName evidence="10">Zinc-ribbon domain-containing protein</fullName>
    </submittedName>
</protein>
<evidence type="ECO:0000256" key="4">
    <source>
        <dbReference type="ARBA" id="ARBA00022801"/>
    </source>
</evidence>
<dbReference type="GO" id="GO:0005615">
    <property type="term" value="C:extracellular space"/>
    <property type="evidence" value="ECO:0007669"/>
    <property type="project" value="TreeGrafter"/>
</dbReference>
<evidence type="ECO:0000256" key="2">
    <source>
        <dbReference type="ARBA" id="ARBA00005988"/>
    </source>
</evidence>
<dbReference type="PROSITE" id="PS52035">
    <property type="entry name" value="PEPTIDASE_M14"/>
    <property type="match status" value="1"/>
</dbReference>
<name>A0A7X2TK53_9FIRM</name>
<evidence type="ECO:0000256" key="7">
    <source>
        <dbReference type="PROSITE-ProRule" id="PRU01379"/>
    </source>
</evidence>
<evidence type="ECO:0000313" key="11">
    <source>
        <dbReference type="Proteomes" id="UP000440513"/>
    </source>
</evidence>
<dbReference type="EMBL" id="VUMS01000002">
    <property type="protein sequence ID" value="MST65319.1"/>
    <property type="molecule type" value="Genomic_DNA"/>
</dbReference>
<dbReference type="GO" id="GO:0008270">
    <property type="term" value="F:zinc ion binding"/>
    <property type="evidence" value="ECO:0007669"/>
    <property type="project" value="InterPro"/>
</dbReference>
<dbReference type="PANTHER" id="PTHR11705:SF143">
    <property type="entry name" value="SLL0236 PROTEIN"/>
    <property type="match status" value="1"/>
</dbReference>
<evidence type="ECO:0000256" key="3">
    <source>
        <dbReference type="ARBA" id="ARBA00022670"/>
    </source>
</evidence>
<keyword evidence="6" id="KW-0482">Metalloprotease</keyword>
<gene>
    <name evidence="10" type="ORF">FYJ57_00905</name>
</gene>
<dbReference type="InterPro" id="IPR026870">
    <property type="entry name" value="Zinc_ribbon_dom"/>
</dbReference>
<evidence type="ECO:0000256" key="8">
    <source>
        <dbReference type="SAM" id="Phobius"/>
    </source>
</evidence>
<feature type="domain" description="Peptidase M14" evidence="9">
    <location>
        <begin position="82"/>
        <end position="386"/>
    </location>
</feature>
<dbReference type="Gene3D" id="3.40.630.10">
    <property type="entry name" value="Zn peptidases"/>
    <property type="match status" value="1"/>
</dbReference>
<evidence type="ECO:0000313" key="10">
    <source>
        <dbReference type="EMBL" id="MST65319.1"/>
    </source>
</evidence>
<evidence type="ECO:0000256" key="5">
    <source>
        <dbReference type="ARBA" id="ARBA00022833"/>
    </source>
</evidence>
<sequence>MKKCSSCGAAYNDSTNFCSSCGTRLTAVSAQRSRHPGPKKKQHRLVGRLAVPAVVLILVLSTVFIFFCRKEYKPLIVDHNPSIYTYEDLVSDTDLLKSRYSSVFSADSLGETADGRQILHFIIGNEDASRKILVNGGIHAREYITCQLVMKQTVSFLKHIKSGDSYGDISYKDLLQDTAIHVICMVNPDGVSISQQGLDGVQTDTVRKNLEQISQMDGASLSDNDYLEQWKSNANGVDLNRNFDALWDSYADPAGHPSADHYKGTAPGCEAESNALIQLTLQEHFSRTISYHTQGDVIYWYFGQEGSLYDQTLSFANTIAAATGYPLDADYQALDPAGYKDWAILSQGIPSLTIEVGTGDTPVSPDQFETIWEENQFVWEEMLKTL</sequence>
<keyword evidence="11" id="KW-1185">Reference proteome</keyword>
<dbReference type="Proteomes" id="UP000440513">
    <property type="component" value="Unassembled WGS sequence"/>
</dbReference>
<keyword evidence="8" id="KW-1133">Transmembrane helix</keyword>
<organism evidence="10 11">
    <name type="scientific">Oliverpabstia intestinalis</name>
    <dbReference type="NCBI Taxonomy" id="2606633"/>
    <lineage>
        <taxon>Bacteria</taxon>
        <taxon>Bacillati</taxon>
        <taxon>Bacillota</taxon>
        <taxon>Clostridia</taxon>
        <taxon>Lachnospirales</taxon>
        <taxon>Lachnospiraceae</taxon>
        <taxon>Oliverpabstia</taxon>
    </lineage>
</organism>
<evidence type="ECO:0000256" key="1">
    <source>
        <dbReference type="ARBA" id="ARBA00001947"/>
    </source>
</evidence>
<comment type="caution">
    <text evidence="10">The sequence shown here is derived from an EMBL/GenBank/DDBJ whole genome shotgun (WGS) entry which is preliminary data.</text>
</comment>
<dbReference type="GO" id="GO:0004181">
    <property type="term" value="F:metallocarboxypeptidase activity"/>
    <property type="evidence" value="ECO:0007669"/>
    <property type="project" value="InterPro"/>
</dbReference>
<dbReference type="GO" id="GO:0006508">
    <property type="term" value="P:proteolysis"/>
    <property type="evidence" value="ECO:0007669"/>
    <property type="project" value="UniProtKB-KW"/>
</dbReference>
<dbReference type="InterPro" id="IPR000834">
    <property type="entry name" value="Peptidase_M14"/>
</dbReference>
<feature type="active site" description="Proton donor/acceptor" evidence="7">
    <location>
        <position position="355"/>
    </location>
</feature>
<keyword evidence="8" id="KW-0812">Transmembrane</keyword>
<proteinExistence type="inferred from homology"/>